<proteinExistence type="inferred from homology"/>
<accession>A0ABW5SD68</accession>
<comment type="pathway">
    <text evidence="8">Quinol/quinone metabolism; menaquinone biosynthesis; menaquinol from 1,4-dihydroxy-2-naphthoate: step 1/2.</text>
</comment>
<keyword evidence="4 8" id="KW-0808">Transferase</keyword>
<dbReference type="NCBIfam" id="TIGR00751">
    <property type="entry name" value="menA"/>
    <property type="match status" value="1"/>
</dbReference>
<dbReference type="Gene3D" id="1.10.357.140">
    <property type="entry name" value="UbiA prenyltransferase"/>
    <property type="match status" value="1"/>
</dbReference>
<evidence type="ECO:0000313" key="10">
    <source>
        <dbReference type="EMBL" id="MFD2697632.1"/>
    </source>
</evidence>
<evidence type="ECO:0000256" key="4">
    <source>
        <dbReference type="ARBA" id="ARBA00022679"/>
    </source>
</evidence>
<dbReference type="Proteomes" id="UP001597357">
    <property type="component" value="Unassembled WGS sequence"/>
</dbReference>
<organism evidence="10 11">
    <name type="scientific">Mesonia sediminis</name>
    <dbReference type="NCBI Taxonomy" id="1703946"/>
    <lineage>
        <taxon>Bacteria</taxon>
        <taxon>Pseudomonadati</taxon>
        <taxon>Bacteroidota</taxon>
        <taxon>Flavobacteriia</taxon>
        <taxon>Flavobacteriales</taxon>
        <taxon>Flavobacteriaceae</taxon>
        <taxon>Mesonia</taxon>
    </lineage>
</organism>
<dbReference type="InterPro" id="IPR026046">
    <property type="entry name" value="UBIAD1"/>
</dbReference>
<dbReference type="PANTHER" id="PTHR13929">
    <property type="entry name" value="1,4-DIHYDROXY-2-NAPHTHOATE OCTAPRENYLTRANSFERASE"/>
    <property type="match status" value="1"/>
</dbReference>
<feature type="transmembrane region" description="Helical" evidence="8">
    <location>
        <begin position="222"/>
        <end position="240"/>
    </location>
</feature>
<sequence length="298" mass="33066">MQKAITWVKAARLRTLPLSISGILLGAVLAHLEQDFQLSIFIYALCTTLCLQILSNFANDYGDGVKGTDNEERVGPMRALQSGIITDKQMKIGMIFCSLLSLAFAVLLIYSAFGSENFTLSIFFFLLGIAAITAAIKYTVGKSAYGYRGLGDVFVFLFFGLVAVVGSAFLFTHQIKLTYFLPAIAVGALSVAVLNLNNMRDRLSDANSNKNTLVVKWGIRKATNYHIGLILLAFLCFLLFNYNLPIQFNLALIPFILLFKHLYTVVQHEEPKTLDPELKKVALSTFIIALIYLLLAWI</sequence>
<gene>
    <name evidence="8 10" type="primary">menA</name>
    <name evidence="10" type="ORF">ACFSQ0_06475</name>
</gene>
<evidence type="ECO:0000256" key="2">
    <source>
        <dbReference type="ARBA" id="ARBA00022428"/>
    </source>
</evidence>
<feature type="transmembrane region" description="Helical" evidence="8">
    <location>
        <begin position="150"/>
        <end position="171"/>
    </location>
</feature>
<dbReference type="HAMAP" id="MF_01937">
    <property type="entry name" value="MenA_1"/>
    <property type="match status" value="1"/>
</dbReference>
<dbReference type="RefSeq" id="WP_379045841.1">
    <property type="nucleotide sequence ID" value="NZ_JBHULZ010000026.1"/>
</dbReference>
<dbReference type="InterPro" id="IPR000537">
    <property type="entry name" value="UbiA_prenyltransferase"/>
</dbReference>
<feature type="transmembrane region" description="Helical" evidence="8">
    <location>
        <begin position="278"/>
        <end position="297"/>
    </location>
</feature>
<reference evidence="11" key="1">
    <citation type="journal article" date="2019" name="Int. J. Syst. Evol. Microbiol.">
        <title>The Global Catalogue of Microorganisms (GCM) 10K type strain sequencing project: providing services to taxonomists for standard genome sequencing and annotation.</title>
        <authorList>
            <consortium name="The Broad Institute Genomics Platform"/>
            <consortium name="The Broad Institute Genome Sequencing Center for Infectious Disease"/>
            <person name="Wu L."/>
            <person name="Ma J."/>
        </authorList>
    </citation>
    <scope>NUCLEOTIDE SEQUENCE [LARGE SCALE GENOMIC DNA]</scope>
    <source>
        <strain evidence="11">KCTC 42255</strain>
    </source>
</reference>
<dbReference type="InterPro" id="IPR044878">
    <property type="entry name" value="UbiA_sf"/>
</dbReference>
<evidence type="ECO:0000256" key="7">
    <source>
        <dbReference type="ARBA" id="ARBA00023136"/>
    </source>
</evidence>
<evidence type="ECO:0000313" key="11">
    <source>
        <dbReference type="Proteomes" id="UP001597357"/>
    </source>
</evidence>
<evidence type="ECO:0000256" key="5">
    <source>
        <dbReference type="ARBA" id="ARBA00022692"/>
    </source>
</evidence>
<keyword evidence="11" id="KW-1185">Reference proteome</keyword>
<dbReference type="EMBL" id="JBHULZ010000026">
    <property type="protein sequence ID" value="MFD2697632.1"/>
    <property type="molecule type" value="Genomic_DNA"/>
</dbReference>
<dbReference type="PIRSF" id="PIRSF005355">
    <property type="entry name" value="UBIAD1"/>
    <property type="match status" value="1"/>
</dbReference>
<evidence type="ECO:0000256" key="8">
    <source>
        <dbReference type="HAMAP-Rule" id="MF_01937"/>
    </source>
</evidence>
<keyword evidence="6 8" id="KW-1133">Transmembrane helix</keyword>
<feature type="transmembrane region" description="Helical" evidence="8">
    <location>
        <begin position="177"/>
        <end position="196"/>
    </location>
</feature>
<dbReference type="CDD" id="cd13962">
    <property type="entry name" value="PT_UbiA_UBIAD1"/>
    <property type="match status" value="1"/>
</dbReference>
<keyword evidence="2 8" id="KW-0474">Menaquinone biosynthesis</keyword>
<protein>
    <recommendedName>
        <fullName evidence="8 9">1,4-dihydroxy-2-naphthoate octaprenyltransferase</fullName>
        <shortName evidence="8">DHNA-octaprenyltransferase</shortName>
        <ecNumber evidence="8 9">2.5.1.74</ecNumber>
    </recommendedName>
</protein>
<dbReference type="InterPro" id="IPR004657">
    <property type="entry name" value="MenA"/>
</dbReference>
<evidence type="ECO:0000256" key="3">
    <source>
        <dbReference type="ARBA" id="ARBA00022475"/>
    </source>
</evidence>
<name>A0ABW5SD68_9FLAO</name>
<keyword evidence="5 8" id="KW-0812">Transmembrane</keyword>
<comment type="caution">
    <text evidence="10">The sequence shown here is derived from an EMBL/GenBank/DDBJ whole genome shotgun (WGS) entry which is preliminary data.</text>
</comment>
<comment type="catalytic activity">
    <reaction evidence="8">
        <text>an all-trans-polyprenyl diphosphate + 1,4-dihydroxy-2-naphthoate + H(+) = a 2-demethylmenaquinol + CO2 + diphosphate</text>
        <dbReference type="Rhea" id="RHEA:26478"/>
        <dbReference type="Rhea" id="RHEA-COMP:9563"/>
        <dbReference type="Rhea" id="RHEA-COMP:9564"/>
        <dbReference type="ChEBI" id="CHEBI:11173"/>
        <dbReference type="ChEBI" id="CHEBI:15378"/>
        <dbReference type="ChEBI" id="CHEBI:16526"/>
        <dbReference type="ChEBI" id="CHEBI:33019"/>
        <dbReference type="ChEBI" id="CHEBI:55437"/>
        <dbReference type="ChEBI" id="CHEBI:58914"/>
        <dbReference type="EC" id="2.5.1.74"/>
    </reaction>
</comment>
<dbReference type="EC" id="2.5.1.74" evidence="8 9"/>
<dbReference type="PANTHER" id="PTHR13929:SF0">
    <property type="entry name" value="UBIA PRENYLTRANSFERASE DOMAIN-CONTAINING PROTEIN 1"/>
    <property type="match status" value="1"/>
</dbReference>
<comment type="similarity">
    <text evidence="8">Belongs to the MenA family. Type 1 subfamily.</text>
</comment>
<dbReference type="GO" id="GO:0046428">
    <property type="term" value="F:1,4-dihydroxy-2-naphthoate polyprenyltransferase activity"/>
    <property type="evidence" value="ECO:0007669"/>
    <property type="project" value="UniProtKB-EC"/>
</dbReference>
<evidence type="ECO:0000256" key="9">
    <source>
        <dbReference type="NCBIfam" id="TIGR00751"/>
    </source>
</evidence>
<keyword evidence="3 8" id="KW-1003">Cell membrane</keyword>
<feature type="transmembrane region" description="Helical" evidence="8">
    <location>
        <begin position="40"/>
        <end position="58"/>
    </location>
</feature>
<feature type="transmembrane region" description="Helical" evidence="8">
    <location>
        <begin position="92"/>
        <end position="112"/>
    </location>
</feature>
<feature type="transmembrane region" description="Helical" evidence="8">
    <location>
        <begin position="118"/>
        <end position="138"/>
    </location>
</feature>
<dbReference type="Pfam" id="PF01040">
    <property type="entry name" value="UbiA"/>
    <property type="match status" value="1"/>
</dbReference>
<evidence type="ECO:0000256" key="1">
    <source>
        <dbReference type="ARBA" id="ARBA00004141"/>
    </source>
</evidence>
<evidence type="ECO:0000256" key="6">
    <source>
        <dbReference type="ARBA" id="ARBA00022989"/>
    </source>
</evidence>
<comment type="subcellular location">
    <subcellularLocation>
        <location evidence="8">Cell membrane</location>
        <topology evidence="8">Multi-pass membrane protein</topology>
    </subcellularLocation>
    <subcellularLocation>
        <location evidence="1">Membrane</location>
        <topology evidence="1">Multi-pass membrane protein</topology>
    </subcellularLocation>
</comment>
<keyword evidence="7 8" id="KW-0472">Membrane</keyword>
<comment type="function">
    <text evidence="8">Conversion of 1,4-dihydroxy-2-naphthoate (DHNA) to demethylmenaquinone (DMK).</text>
</comment>